<dbReference type="EMBL" id="LQNZ01000122">
    <property type="protein sequence ID" value="KXT94196.1"/>
    <property type="molecule type" value="Genomic_DNA"/>
</dbReference>
<sequence>MDDFSGQIIYQWKYEHFNPFLVSFSIYYTLFSEKVEKV</sequence>
<reference evidence="1 2" key="1">
    <citation type="submission" date="2016-01" db="EMBL/GenBank/DDBJ databases">
        <title>Highly variable Streptococcus oralis are common among viridans streptococci isolated from primates.</title>
        <authorList>
            <person name="Denapaite D."/>
            <person name="Rieger M."/>
            <person name="Koendgen S."/>
            <person name="Brueckner R."/>
            <person name="Ochigava I."/>
            <person name="Kappeler P."/>
            <person name="Maetz-Rensing K."/>
            <person name="Leendertz F."/>
            <person name="Hakenbeck R."/>
        </authorList>
    </citation>
    <scope>NUCLEOTIDE SEQUENCE [LARGE SCALE GENOMIC DNA]</scope>
    <source>
        <strain evidence="1 2">DD27</strain>
    </source>
</reference>
<dbReference type="Proteomes" id="UP000072363">
    <property type="component" value="Unassembled WGS sequence"/>
</dbReference>
<name>A0A139PVB3_STROR</name>
<proteinExistence type="predicted"/>
<gene>
    <name evidence="1" type="ORF">SORDD27_01474</name>
</gene>
<organism evidence="1 2">
    <name type="scientific">Streptococcus oralis</name>
    <dbReference type="NCBI Taxonomy" id="1303"/>
    <lineage>
        <taxon>Bacteria</taxon>
        <taxon>Bacillati</taxon>
        <taxon>Bacillota</taxon>
        <taxon>Bacilli</taxon>
        <taxon>Lactobacillales</taxon>
        <taxon>Streptococcaceae</taxon>
        <taxon>Streptococcus</taxon>
    </lineage>
</organism>
<evidence type="ECO:0000313" key="2">
    <source>
        <dbReference type="Proteomes" id="UP000072363"/>
    </source>
</evidence>
<dbReference type="AlphaFoldDB" id="A0A139PVB3"/>
<comment type="caution">
    <text evidence="1">The sequence shown here is derived from an EMBL/GenBank/DDBJ whole genome shotgun (WGS) entry which is preliminary data.</text>
</comment>
<protein>
    <submittedName>
        <fullName evidence="1">Uncharacterized protein</fullName>
    </submittedName>
</protein>
<evidence type="ECO:0000313" key="1">
    <source>
        <dbReference type="EMBL" id="KXT94196.1"/>
    </source>
</evidence>
<accession>A0A139PVB3</accession>